<evidence type="ECO:0000256" key="2">
    <source>
        <dbReference type="ARBA" id="ARBA00022723"/>
    </source>
</evidence>
<dbReference type="PROSITE" id="PS51296">
    <property type="entry name" value="RIESKE"/>
    <property type="match status" value="1"/>
</dbReference>
<dbReference type="PANTHER" id="PTHR21496">
    <property type="entry name" value="FERREDOXIN-RELATED"/>
    <property type="match status" value="1"/>
</dbReference>
<dbReference type="RefSeq" id="WP_141785157.1">
    <property type="nucleotide sequence ID" value="NZ_BAAAIK010000007.1"/>
</dbReference>
<sequence length="111" mass="12116">MSAQPEDRGFVRVCTLQDLPEVGAVRADFDGRMVTIARDSRGEVHAFDDTCTHENISLAEGEVDGTSIECWLHGSRFDMVSGRPTSLPATQPVVVHTVKIQGDDVYVAIND</sequence>
<keyword evidence="6" id="KW-0560">Oxidoreductase</keyword>
<dbReference type="CDD" id="cd03528">
    <property type="entry name" value="Rieske_RO_ferredoxin"/>
    <property type="match status" value="1"/>
</dbReference>
<dbReference type="Pfam" id="PF00355">
    <property type="entry name" value="Rieske"/>
    <property type="match status" value="1"/>
</dbReference>
<evidence type="ECO:0000256" key="4">
    <source>
        <dbReference type="ARBA" id="ARBA00023014"/>
    </source>
</evidence>
<feature type="domain" description="Rieske" evidence="5">
    <location>
        <begin position="11"/>
        <end position="107"/>
    </location>
</feature>
<organism evidence="6 7">
    <name type="scientific">Ornithinicoccus hortensis</name>
    <dbReference type="NCBI Taxonomy" id="82346"/>
    <lineage>
        <taxon>Bacteria</taxon>
        <taxon>Bacillati</taxon>
        <taxon>Actinomycetota</taxon>
        <taxon>Actinomycetes</taxon>
        <taxon>Micrococcales</taxon>
        <taxon>Intrasporangiaceae</taxon>
        <taxon>Ornithinicoccus</taxon>
    </lineage>
</organism>
<keyword evidence="2" id="KW-0479">Metal-binding</keyword>
<keyword evidence="1" id="KW-0001">2Fe-2S</keyword>
<evidence type="ECO:0000313" key="6">
    <source>
        <dbReference type="EMBL" id="TQL51115.1"/>
    </source>
</evidence>
<dbReference type="InterPro" id="IPR036922">
    <property type="entry name" value="Rieske_2Fe-2S_sf"/>
</dbReference>
<proteinExistence type="predicted"/>
<dbReference type="GO" id="GO:0016705">
    <property type="term" value="F:oxidoreductase activity, acting on paired donors, with incorporation or reduction of molecular oxygen"/>
    <property type="evidence" value="ECO:0007669"/>
    <property type="project" value="UniProtKB-ARBA"/>
</dbReference>
<protein>
    <submittedName>
        <fullName evidence="6">3-phenylpropionate/trans-cinnamate dioxygenase ferredoxin subunit</fullName>
    </submittedName>
</protein>
<reference evidence="6 7" key="1">
    <citation type="submission" date="2019-06" db="EMBL/GenBank/DDBJ databases">
        <title>Sequencing the genomes of 1000 actinobacteria strains.</title>
        <authorList>
            <person name="Klenk H.-P."/>
        </authorList>
    </citation>
    <scope>NUCLEOTIDE SEQUENCE [LARGE SCALE GENOMIC DNA]</scope>
    <source>
        <strain evidence="6 7">DSM 12335</strain>
    </source>
</reference>
<comment type="caution">
    <text evidence="6">The sequence shown here is derived from an EMBL/GenBank/DDBJ whole genome shotgun (WGS) entry which is preliminary data.</text>
</comment>
<evidence type="ECO:0000256" key="3">
    <source>
        <dbReference type="ARBA" id="ARBA00023004"/>
    </source>
</evidence>
<keyword evidence="3" id="KW-0408">Iron</keyword>
<keyword evidence="6" id="KW-0223">Dioxygenase</keyword>
<accession>A0A542YSN6</accession>
<dbReference type="EMBL" id="VFOP01000001">
    <property type="protein sequence ID" value="TQL51115.1"/>
    <property type="molecule type" value="Genomic_DNA"/>
</dbReference>
<dbReference type="PANTHER" id="PTHR21496:SF23">
    <property type="entry name" value="3-PHENYLPROPIONATE_CINNAMIC ACID DIOXYGENASE FERREDOXIN SUBUNIT"/>
    <property type="match status" value="1"/>
</dbReference>
<dbReference type="SUPFAM" id="SSF50022">
    <property type="entry name" value="ISP domain"/>
    <property type="match status" value="1"/>
</dbReference>
<name>A0A542YSN6_9MICO</name>
<dbReference type="InterPro" id="IPR017941">
    <property type="entry name" value="Rieske_2Fe-2S"/>
</dbReference>
<dbReference type="AlphaFoldDB" id="A0A542YSN6"/>
<evidence type="ECO:0000256" key="1">
    <source>
        <dbReference type="ARBA" id="ARBA00022714"/>
    </source>
</evidence>
<dbReference type="GO" id="GO:0046872">
    <property type="term" value="F:metal ion binding"/>
    <property type="evidence" value="ECO:0007669"/>
    <property type="project" value="UniProtKB-KW"/>
</dbReference>
<evidence type="ECO:0000313" key="7">
    <source>
        <dbReference type="Proteomes" id="UP000319516"/>
    </source>
</evidence>
<keyword evidence="7" id="KW-1185">Reference proteome</keyword>
<evidence type="ECO:0000259" key="5">
    <source>
        <dbReference type="PROSITE" id="PS51296"/>
    </source>
</evidence>
<gene>
    <name evidence="6" type="ORF">FB467_2249</name>
</gene>
<dbReference type="OrthoDB" id="147178at2"/>
<dbReference type="GO" id="GO:0051213">
    <property type="term" value="F:dioxygenase activity"/>
    <property type="evidence" value="ECO:0007669"/>
    <property type="project" value="UniProtKB-KW"/>
</dbReference>
<dbReference type="GO" id="GO:0004497">
    <property type="term" value="F:monooxygenase activity"/>
    <property type="evidence" value="ECO:0007669"/>
    <property type="project" value="UniProtKB-ARBA"/>
</dbReference>
<keyword evidence="4" id="KW-0411">Iron-sulfur</keyword>
<dbReference type="Gene3D" id="2.102.10.10">
    <property type="entry name" value="Rieske [2Fe-2S] iron-sulphur domain"/>
    <property type="match status" value="1"/>
</dbReference>
<dbReference type="GO" id="GO:0051537">
    <property type="term" value="F:2 iron, 2 sulfur cluster binding"/>
    <property type="evidence" value="ECO:0007669"/>
    <property type="project" value="UniProtKB-KW"/>
</dbReference>
<dbReference type="Proteomes" id="UP000319516">
    <property type="component" value="Unassembled WGS sequence"/>
</dbReference>